<dbReference type="AlphaFoldDB" id="A0AAD2GUG8"/>
<dbReference type="Proteomes" id="UP001295794">
    <property type="component" value="Unassembled WGS sequence"/>
</dbReference>
<proteinExistence type="predicted"/>
<protein>
    <submittedName>
        <fullName evidence="3">Uncharacterized protein</fullName>
    </submittedName>
</protein>
<name>A0AAD2GUG8_9AGAR</name>
<keyword evidence="4" id="KW-1185">Reference proteome</keyword>
<feature type="signal peptide" evidence="2">
    <location>
        <begin position="1"/>
        <end position="25"/>
    </location>
</feature>
<dbReference type="EMBL" id="CAVNYO010000040">
    <property type="protein sequence ID" value="CAK5263542.1"/>
    <property type="molecule type" value="Genomic_DNA"/>
</dbReference>
<organism evidence="3 4">
    <name type="scientific">Mycena citricolor</name>
    <dbReference type="NCBI Taxonomy" id="2018698"/>
    <lineage>
        <taxon>Eukaryota</taxon>
        <taxon>Fungi</taxon>
        <taxon>Dikarya</taxon>
        <taxon>Basidiomycota</taxon>
        <taxon>Agaricomycotina</taxon>
        <taxon>Agaricomycetes</taxon>
        <taxon>Agaricomycetidae</taxon>
        <taxon>Agaricales</taxon>
        <taxon>Marasmiineae</taxon>
        <taxon>Mycenaceae</taxon>
        <taxon>Mycena</taxon>
    </lineage>
</organism>
<comment type="caution">
    <text evidence="3">The sequence shown here is derived from an EMBL/GenBank/DDBJ whole genome shotgun (WGS) entry which is preliminary data.</text>
</comment>
<gene>
    <name evidence="3" type="ORF">MYCIT1_LOCUS3005</name>
</gene>
<feature type="chain" id="PRO_5042107854" evidence="2">
    <location>
        <begin position="26"/>
        <end position="276"/>
    </location>
</feature>
<keyword evidence="2" id="KW-0732">Signal</keyword>
<accession>A0AAD2GUG8</accession>
<feature type="region of interest" description="Disordered" evidence="1">
    <location>
        <begin position="74"/>
        <end position="143"/>
    </location>
</feature>
<evidence type="ECO:0000256" key="2">
    <source>
        <dbReference type="SAM" id="SignalP"/>
    </source>
</evidence>
<evidence type="ECO:0000313" key="3">
    <source>
        <dbReference type="EMBL" id="CAK5263542.1"/>
    </source>
</evidence>
<sequence>MAGQYPLAALTVFFTVSLSIPAVLAIQRLHRGVSIEKPASHPFPTASPSSPCVVLSSLLRAVIELATLRRLPSEEDRHVTEDRDEPLSYDDDDESEVEVDENVDCTRAAGPSNDTAAAPAPVRGSLGRRRPLQDATPPPPREFAIDWDDVWPAWTRDPRSSRTRLVYDTYFDAFRSTVVHPVRPSCGESGADADEGMLEAIMQLDDDELVSAFRSLSLSSDDRGDDDDCAGSPSATLSLPEDLVVGPPAGLSPFCPPPVSIPCPEQPASAWRLDWY</sequence>
<evidence type="ECO:0000256" key="1">
    <source>
        <dbReference type="SAM" id="MobiDB-lite"/>
    </source>
</evidence>
<reference evidence="3" key="1">
    <citation type="submission" date="2023-11" db="EMBL/GenBank/DDBJ databases">
        <authorList>
            <person name="De Vega J J."/>
            <person name="De Vega J J."/>
        </authorList>
    </citation>
    <scope>NUCLEOTIDE SEQUENCE</scope>
</reference>
<evidence type="ECO:0000313" key="4">
    <source>
        <dbReference type="Proteomes" id="UP001295794"/>
    </source>
</evidence>
<feature type="compositionally biased region" description="Acidic residues" evidence="1">
    <location>
        <begin position="82"/>
        <end position="103"/>
    </location>
</feature>
<feature type="region of interest" description="Disordered" evidence="1">
    <location>
        <begin position="220"/>
        <end position="242"/>
    </location>
</feature>